<dbReference type="Proteomes" id="UP000325558">
    <property type="component" value="Unassembled WGS sequence"/>
</dbReference>
<evidence type="ECO:0000256" key="2">
    <source>
        <dbReference type="ARBA" id="ARBA00023015"/>
    </source>
</evidence>
<protein>
    <recommendedName>
        <fullName evidence="7">Zn(2)-C6 fungal-type domain-containing protein</fullName>
    </recommendedName>
</protein>
<comment type="subcellular location">
    <subcellularLocation>
        <location evidence="1">Nucleus</location>
    </subcellularLocation>
</comment>
<dbReference type="Gene3D" id="4.10.240.10">
    <property type="entry name" value="Zn(2)-C6 fungal-type DNA-binding domain"/>
    <property type="match status" value="1"/>
</dbReference>
<feature type="domain" description="Zn(2)-C6 fungal-type" evidence="7">
    <location>
        <begin position="36"/>
        <end position="62"/>
    </location>
</feature>
<evidence type="ECO:0000256" key="3">
    <source>
        <dbReference type="ARBA" id="ARBA00023125"/>
    </source>
</evidence>
<reference evidence="8" key="1">
    <citation type="submission" date="2019-04" db="EMBL/GenBank/DDBJ databases">
        <title>Friends and foes A comparative genomics study of 23 Aspergillus species from section Flavi.</title>
        <authorList>
            <consortium name="DOE Joint Genome Institute"/>
            <person name="Kjaerbolling I."/>
            <person name="Vesth T."/>
            <person name="Frisvad J.C."/>
            <person name="Nybo J.L."/>
            <person name="Theobald S."/>
            <person name="Kildgaard S."/>
            <person name="Isbrandt T."/>
            <person name="Kuo A."/>
            <person name="Sato A."/>
            <person name="Lyhne E.K."/>
            <person name="Kogle M.E."/>
            <person name="Wiebenga A."/>
            <person name="Kun R.S."/>
            <person name="Lubbers R.J."/>
            <person name="Makela M.R."/>
            <person name="Barry K."/>
            <person name="Chovatia M."/>
            <person name="Clum A."/>
            <person name="Daum C."/>
            <person name="Haridas S."/>
            <person name="He G."/>
            <person name="LaButti K."/>
            <person name="Lipzen A."/>
            <person name="Mondo S."/>
            <person name="Riley R."/>
            <person name="Salamov A."/>
            <person name="Simmons B.A."/>
            <person name="Magnuson J.K."/>
            <person name="Henrissat B."/>
            <person name="Mortensen U.H."/>
            <person name="Larsen T.O."/>
            <person name="Devries R.P."/>
            <person name="Grigoriev I.V."/>
            <person name="Machida M."/>
            <person name="Baker S.E."/>
            <person name="Andersen M.R."/>
        </authorList>
    </citation>
    <scope>NUCLEOTIDE SEQUENCE</scope>
    <source>
        <strain evidence="8">CBS 117612</strain>
    </source>
</reference>
<dbReference type="CDD" id="cd12148">
    <property type="entry name" value="fungal_TF_MHR"/>
    <property type="match status" value="1"/>
</dbReference>
<dbReference type="InterPro" id="IPR001138">
    <property type="entry name" value="Zn2Cys6_DnaBD"/>
</dbReference>
<keyword evidence="2" id="KW-0805">Transcription regulation</keyword>
<feature type="compositionally biased region" description="Basic and acidic residues" evidence="6">
    <location>
        <begin position="641"/>
        <end position="653"/>
    </location>
</feature>
<keyword evidence="5" id="KW-0539">Nucleus</keyword>
<feature type="region of interest" description="Disordered" evidence="6">
    <location>
        <begin position="162"/>
        <end position="183"/>
    </location>
</feature>
<evidence type="ECO:0000259" key="7">
    <source>
        <dbReference type="PROSITE" id="PS50048"/>
    </source>
</evidence>
<keyword evidence="3" id="KW-0238">DNA-binding</keyword>
<feature type="region of interest" description="Disordered" evidence="6">
    <location>
        <begin position="641"/>
        <end position="660"/>
    </location>
</feature>
<dbReference type="InterPro" id="IPR036864">
    <property type="entry name" value="Zn2-C6_fun-type_DNA-bd_sf"/>
</dbReference>
<evidence type="ECO:0000256" key="1">
    <source>
        <dbReference type="ARBA" id="ARBA00004123"/>
    </source>
</evidence>
<evidence type="ECO:0000256" key="4">
    <source>
        <dbReference type="ARBA" id="ARBA00023163"/>
    </source>
</evidence>
<evidence type="ECO:0000256" key="6">
    <source>
        <dbReference type="SAM" id="MobiDB-lite"/>
    </source>
</evidence>
<dbReference type="SMART" id="SM00066">
    <property type="entry name" value="GAL4"/>
    <property type="match status" value="1"/>
</dbReference>
<dbReference type="GO" id="GO:0005634">
    <property type="term" value="C:nucleus"/>
    <property type="evidence" value="ECO:0007669"/>
    <property type="project" value="UniProtKB-SubCell"/>
</dbReference>
<gene>
    <name evidence="8" type="ORF">BDV24DRAFT_129512</name>
</gene>
<dbReference type="Pfam" id="PF11951">
    <property type="entry name" value="Fungal_trans_2"/>
    <property type="match status" value="1"/>
</dbReference>
<dbReference type="SUPFAM" id="SSF57701">
    <property type="entry name" value="Zn2/Cys6 DNA-binding domain"/>
    <property type="match status" value="1"/>
</dbReference>
<dbReference type="CDD" id="cd00067">
    <property type="entry name" value="GAL4"/>
    <property type="match status" value="1"/>
</dbReference>
<accession>A0A5N6YCW8</accession>
<dbReference type="GO" id="GO:0000981">
    <property type="term" value="F:DNA-binding transcription factor activity, RNA polymerase II-specific"/>
    <property type="evidence" value="ECO:0007669"/>
    <property type="project" value="InterPro"/>
</dbReference>
<dbReference type="GO" id="GO:0045944">
    <property type="term" value="P:positive regulation of transcription by RNA polymerase II"/>
    <property type="evidence" value="ECO:0007669"/>
    <property type="project" value="TreeGrafter"/>
</dbReference>
<keyword evidence="4" id="KW-0804">Transcription</keyword>
<dbReference type="Pfam" id="PF00172">
    <property type="entry name" value="Zn_clus"/>
    <property type="match status" value="1"/>
</dbReference>
<organism evidence="8">
    <name type="scientific">Aspergillus arachidicola</name>
    <dbReference type="NCBI Taxonomy" id="656916"/>
    <lineage>
        <taxon>Eukaryota</taxon>
        <taxon>Fungi</taxon>
        <taxon>Dikarya</taxon>
        <taxon>Ascomycota</taxon>
        <taxon>Pezizomycotina</taxon>
        <taxon>Eurotiomycetes</taxon>
        <taxon>Eurotiomycetidae</taxon>
        <taxon>Eurotiales</taxon>
        <taxon>Aspergillaceae</taxon>
        <taxon>Aspergillus</taxon>
        <taxon>Aspergillus subgen. Circumdati</taxon>
    </lineage>
</organism>
<dbReference type="EMBL" id="ML737130">
    <property type="protein sequence ID" value="KAE8343327.1"/>
    <property type="molecule type" value="Genomic_DNA"/>
</dbReference>
<dbReference type="PANTHER" id="PTHR37534">
    <property type="entry name" value="TRANSCRIPTIONAL ACTIVATOR PROTEIN UGA3"/>
    <property type="match status" value="1"/>
</dbReference>
<name>A0A5N6YCW8_9EURO</name>
<dbReference type="OrthoDB" id="5418899at2759"/>
<dbReference type="PANTHER" id="PTHR37534:SF9">
    <property type="entry name" value="ZN(II)2CYS6 TRANSCRIPTION FACTOR (EUROFUNG)"/>
    <property type="match status" value="1"/>
</dbReference>
<sequence length="660" mass="74400">MRSYSGWYVHDFLHYHYFYRPLLFIKYRNSRISLTCKRRKLKCDETKPECRKCIKASRDCAYGEQSIFRSQEIGSTPDRVVRRATRSRDATTWVDLPAKFTFVQVGDPWNEESSRVTEARDATADSEVNGVIDRTREASEENQALESHPVAHDILAATPSVHHTPTTAQCSPREHASPVFGTNRSEEPLENVLISYLLRHFKHEPGQWMDLFDTTSYFSSRVPVIAASKTLLKSAVCALSAKHLRHVCRVMSQAGVDPGSVPKYSGLPFSNEEMWRYHSARYYDQALGHLKIAISSESYSLTLPGKEEMLAAVAILCSFELMDAPGSAWRAHLSALPLFDDRAASVPVHSSIIIPQTAVKGPIFWSLARQDLLCAFISETPTRLDLKDMRLWQNAGLATDENGEILPYSPSDVLQSQNTSGLEEDMKSNELAWILGKIANHLTAGDALVPSNNTLPPHQRPLIGLSQEHLLERWNLLMSDLERWHDSLPASFTPTARTRRLGSAASGFELSFDTFDQIWFDLPLCAATMQSYHQAKILLLANEPQESTAIRSTVSARLRSYRHALREVVYHAREVCGISLANSTDSFRVNSVQALFVAGQVFQEHREQDAVLELLSGIEKDLGWTTRYHVAKLKDEWAKGSEGNHVDRDEQGHDSNWFIS</sequence>
<dbReference type="GO" id="GO:0008270">
    <property type="term" value="F:zinc ion binding"/>
    <property type="evidence" value="ECO:0007669"/>
    <property type="project" value="InterPro"/>
</dbReference>
<proteinExistence type="predicted"/>
<dbReference type="GO" id="GO:0000976">
    <property type="term" value="F:transcription cis-regulatory region binding"/>
    <property type="evidence" value="ECO:0007669"/>
    <property type="project" value="TreeGrafter"/>
</dbReference>
<dbReference type="PROSITE" id="PS50048">
    <property type="entry name" value="ZN2_CY6_FUNGAL_2"/>
    <property type="match status" value="1"/>
</dbReference>
<evidence type="ECO:0000256" key="5">
    <source>
        <dbReference type="ARBA" id="ARBA00023242"/>
    </source>
</evidence>
<evidence type="ECO:0000313" key="8">
    <source>
        <dbReference type="EMBL" id="KAE8343327.1"/>
    </source>
</evidence>
<dbReference type="InterPro" id="IPR021858">
    <property type="entry name" value="Fun_TF"/>
</dbReference>
<dbReference type="AlphaFoldDB" id="A0A5N6YCW8"/>